<sequence length="422" mass="45550">MSFDGSCYHDGHDRDEAQLICQQGGGSLAIVSSEEEYDFMVANFGDDTFYVGAQWNGNEWVWDDGTTIDPNILPLLNLPDGDADNSCLMMDAGVLTPTSCDIAMGFLCETPETPETPGVCEDDDDMYYDGSCYHTGSDRDEAQLICLQGGGSLAIVSSEEEYDFMVENFGAGTFYVGAKWDVNNNEWVWDDGSTLEPGVVALLDLPAGDATNSCLMMDDGVFTATSCDIAMGFLCETPTVCEDDMSFDGSCYHDGHDRDEAQLICQQGGGSLAIVSSQADYDFMVANFGDDTFYVGAQWNGNEWVWDDGTTIDPTILPLLNLPDGDADNSCLMMDAGVLTPTSCDIAMGFLCETPETPGVCEDDDDMYYDGSCYHTGSDRDEAQLICLQGGGSLAIVSSEEEYDFMVENFGAGTFYVGGQVG</sequence>
<reference evidence="3" key="1">
    <citation type="submission" date="2025-08" db="UniProtKB">
        <authorList>
            <consortium name="RefSeq"/>
        </authorList>
    </citation>
    <scope>IDENTIFICATION</scope>
    <source>
        <tissue evidence="3">Gonad</tissue>
    </source>
</reference>
<feature type="domain" description="C-type lectin" evidence="1">
    <location>
        <begin position="128"/>
        <end position="236"/>
    </location>
</feature>
<dbReference type="InterPro" id="IPR001304">
    <property type="entry name" value="C-type_lectin-like"/>
</dbReference>
<dbReference type="GeneID" id="109473032"/>
<dbReference type="InterPro" id="IPR050828">
    <property type="entry name" value="C-type_lectin/matrix_domain"/>
</dbReference>
<dbReference type="Pfam" id="PF00059">
    <property type="entry name" value="Lectin_C"/>
    <property type="match status" value="3"/>
</dbReference>
<feature type="domain" description="C-type lectin" evidence="1">
    <location>
        <begin position="247"/>
        <end position="353"/>
    </location>
</feature>
<organism evidence="2 3">
    <name type="scientific">Branchiostoma belcheri</name>
    <name type="common">Amphioxus</name>
    <dbReference type="NCBI Taxonomy" id="7741"/>
    <lineage>
        <taxon>Eukaryota</taxon>
        <taxon>Metazoa</taxon>
        <taxon>Chordata</taxon>
        <taxon>Cephalochordata</taxon>
        <taxon>Leptocardii</taxon>
        <taxon>Amphioxiformes</taxon>
        <taxon>Branchiostomatidae</taxon>
        <taxon>Branchiostoma</taxon>
    </lineage>
</organism>
<dbReference type="PANTHER" id="PTHR45710:SF36">
    <property type="entry name" value="C-TYPE LECTIN DOMAIN-CONTAINING PROTEIN"/>
    <property type="match status" value="1"/>
</dbReference>
<evidence type="ECO:0000313" key="2">
    <source>
        <dbReference type="Proteomes" id="UP000515135"/>
    </source>
</evidence>
<dbReference type="Proteomes" id="UP000515135">
    <property type="component" value="Unplaced"/>
</dbReference>
<dbReference type="KEGG" id="bbel:109473032"/>
<dbReference type="RefSeq" id="XP_019628484.1">
    <property type="nucleotide sequence ID" value="XM_019772925.1"/>
</dbReference>
<dbReference type="PROSITE" id="PS50041">
    <property type="entry name" value="C_TYPE_LECTIN_2"/>
    <property type="match status" value="3"/>
</dbReference>
<dbReference type="SMART" id="SM00034">
    <property type="entry name" value="CLECT"/>
    <property type="match status" value="3"/>
</dbReference>
<dbReference type="AlphaFoldDB" id="A0A6P4Z3G8"/>
<dbReference type="InterPro" id="IPR016187">
    <property type="entry name" value="CTDL_fold"/>
</dbReference>
<keyword evidence="2" id="KW-1185">Reference proteome</keyword>
<proteinExistence type="predicted"/>
<dbReference type="OrthoDB" id="2142683at2759"/>
<dbReference type="Gene3D" id="3.10.100.10">
    <property type="entry name" value="Mannose-Binding Protein A, subunit A"/>
    <property type="match status" value="4"/>
</dbReference>
<feature type="domain" description="C-type lectin" evidence="1">
    <location>
        <begin position="3"/>
        <end position="109"/>
    </location>
</feature>
<dbReference type="InterPro" id="IPR016186">
    <property type="entry name" value="C-type_lectin-like/link_sf"/>
</dbReference>
<gene>
    <name evidence="3" type="primary">LOC109473032</name>
</gene>
<evidence type="ECO:0000259" key="1">
    <source>
        <dbReference type="PROSITE" id="PS50041"/>
    </source>
</evidence>
<dbReference type="PANTHER" id="PTHR45710">
    <property type="entry name" value="C-TYPE LECTIN DOMAIN-CONTAINING PROTEIN 180"/>
    <property type="match status" value="1"/>
</dbReference>
<name>A0A6P4Z3G8_BRABE</name>
<protein>
    <submittedName>
        <fullName evidence="3">Macrophage mannose receptor 1-like</fullName>
    </submittedName>
</protein>
<dbReference type="CDD" id="cd00037">
    <property type="entry name" value="CLECT"/>
    <property type="match status" value="4"/>
</dbReference>
<accession>A0A6P4Z3G8</accession>
<dbReference type="SUPFAM" id="SSF56436">
    <property type="entry name" value="C-type lectin-like"/>
    <property type="match status" value="4"/>
</dbReference>
<evidence type="ECO:0000313" key="3">
    <source>
        <dbReference type="RefSeq" id="XP_019628484.1"/>
    </source>
</evidence>